<keyword evidence="3" id="KW-1185">Reference proteome</keyword>
<evidence type="ECO:0000313" key="3">
    <source>
        <dbReference type="Proteomes" id="UP000324222"/>
    </source>
</evidence>
<name>A0A5B7GRH4_PORTR</name>
<evidence type="ECO:0000256" key="1">
    <source>
        <dbReference type="SAM" id="MobiDB-lite"/>
    </source>
</evidence>
<evidence type="ECO:0000313" key="2">
    <source>
        <dbReference type="EMBL" id="MPC59935.1"/>
    </source>
</evidence>
<gene>
    <name evidence="2" type="ORF">E2C01_053967</name>
</gene>
<dbReference type="AlphaFoldDB" id="A0A5B7GRH4"/>
<protein>
    <submittedName>
        <fullName evidence="2">Uncharacterized protein</fullName>
    </submittedName>
</protein>
<organism evidence="2 3">
    <name type="scientific">Portunus trituberculatus</name>
    <name type="common">Swimming crab</name>
    <name type="synonym">Neptunus trituberculatus</name>
    <dbReference type="NCBI Taxonomy" id="210409"/>
    <lineage>
        <taxon>Eukaryota</taxon>
        <taxon>Metazoa</taxon>
        <taxon>Ecdysozoa</taxon>
        <taxon>Arthropoda</taxon>
        <taxon>Crustacea</taxon>
        <taxon>Multicrustacea</taxon>
        <taxon>Malacostraca</taxon>
        <taxon>Eumalacostraca</taxon>
        <taxon>Eucarida</taxon>
        <taxon>Decapoda</taxon>
        <taxon>Pleocyemata</taxon>
        <taxon>Brachyura</taxon>
        <taxon>Eubrachyura</taxon>
        <taxon>Portunoidea</taxon>
        <taxon>Portunidae</taxon>
        <taxon>Portuninae</taxon>
        <taxon>Portunus</taxon>
    </lineage>
</organism>
<feature type="region of interest" description="Disordered" evidence="1">
    <location>
        <begin position="1"/>
        <end position="71"/>
    </location>
</feature>
<comment type="caution">
    <text evidence="2">The sequence shown here is derived from an EMBL/GenBank/DDBJ whole genome shotgun (WGS) entry which is preliminary data.</text>
</comment>
<accession>A0A5B7GRH4</accession>
<dbReference type="EMBL" id="VSRR010017008">
    <property type="protein sequence ID" value="MPC59935.1"/>
    <property type="molecule type" value="Genomic_DNA"/>
</dbReference>
<reference evidence="2 3" key="1">
    <citation type="submission" date="2019-05" db="EMBL/GenBank/DDBJ databases">
        <title>Another draft genome of Portunus trituberculatus and its Hox gene families provides insights of decapod evolution.</title>
        <authorList>
            <person name="Jeong J.-H."/>
            <person name="Song I."/>
            <person name="Kim S."/>
            <person name="Choi T."/>
            <person name="Kim D."/>
            <person name="Ryu S."/>
            <person name="Kim W."/>
        </authorList>
    </citation>
    <scope>NUCLEOTIDE SEQUENCE [LARGE SCALE GENOMIC DNA]</scope>
    <source>
        <tissue evidence="2">Muscle</tissue>
    </source>
</reference>
<proteinExistence type="predicted"/>
<dbReference type="Proteomes" id="UP000324222">
    <property type="component" value="Unassembled WGS sequence"/>
</dbReference>
<sequence>MTSPSTPPDQALESPPTGRPHLGGVRWLTRRPETPANLEAQEPTTPEEPLAPTPPPKWGASETGDESTLYG</sequence>